<dbReference type="PANTHER" id="PTHR11941">
    <property type="entry name" value="ENOYL-COA HYDRATASE-RELATED"/>
    <property type="match status" value="1"/>
</dbReference>
<evidence type="ECO:0000256" key="1">
    <source>
        <dbReference type="ARBA" id="ARBA00005254"/>
    </source>
</evidence>
<keyword evidence="2" id="KW-0456">Lyase</keyword>
<protein>
    <submittedName>
        <fullName evidence="6">Enoyl-CoA hydratase/carnithine racemase</fullName>
    </submittedName>
</protein>
<evidence type="ECO:0000256" key="5">
    <source>
        <dbReference type="RuleBase" id="RU003707"/>
    </source>
</evidence>
<comment type="catalytic activity">
    <reaction evidence="3">
        <text>a (3S)-3-hydroxyacyl-CoA = a (2E)-enoyl-CoA + H2O</text>
        <dbReference type="Rhea" id="RHEA:16105"/>
        <dbReference type="ChEBI" id="CHEBI:15377"/>
        <dbReference type="ChEBI" id="CHEBI:57318"/>
        <dbReference type="ChEBI" id="CHEBI:58856"/>
        <dbReference type="EC" id="4.2.1.17"/>
    </reaction>
</comment>
<dbReference type="GO" id="GO:0004300">
    <property type="term" value="F:enoyl-CoA hydratase activity"/>
    <property type="evidence" value="ECO:0007669"/>
    <property type="project" value="UniProtKB-EC"/>
</dbReference>
<keyword evidence="7" id="KW-1185">Reference proteome</keyword>
<evidence type="ECO:0000313" key="7">
    <source>
        <dbReference type="Proteomes" id="UP000199501"/>
    </source>
</evidence>
<dbReference type="InterPro" id="IPR018376">
    <property type="entry name" value="Enoyl-CoA_hyd/isom_CS"/>
</dbReference>
<dbReference type="InterPro" id="IPR014748">
    <property type="entry name" value="Enoyl-CoA_hydra_C"/>
</dbReference>
<dbReference type="InterPro" id="IPR029045">
    <property type="entry name" value="ClpP/crotonase-like_dom_sf"/>
</dbReference>
<organism evidence="6 7">
    <name type="scientific">Actinokineospora iranica</name>
    <dbReference type="NCBI Taxonomy" id="1271860"/>
    <lineage>
        <taxon>Bacteria</taxon>
        <taxon>Bacillati</taxon>
        <taxon>Actinomycetota</taxon>
        <taxon>Actinomycetes</taxon>
        <taxon>Pseudonocardiales</taxon>
        <taxon>Pseudonocardiaceae</taxon>
        <taxon>Actinokineospora</taxon>
    </lineage>
</organism>
<dbReference type="AlphaFoldDB" id="A0A1G6RFW2"/>
<dbReference type="Gene3D" id="1.10.12.10">
    <property type="entry name" value="Lyase 2-enoyl-coa Hydratase, Chain A, domain 2"/>
    <property type="match status" value="1"/>
</dbReference>
<dbReference type="GO" id="GO:0006635">
    <property type="term" value="P:fatty acid beta-oxidation"/>
    <property type="evidence" value="ECO:0007669"/>
    <property type="project" value="TreeGrafter"/>
</dbReference>
<evidence type="ECO:0000256" key="4">
    <source>
        <dbReference type="ARBA" id="ARBA00023717"/>
    </source>
</evidence>
<proteinExistence type="inferred from homology"/>
<dbReference type="Gene3D" id="3.90.226.10">
    <property type="entry name" value="2-enoyl-CoA Hydratase, Chain A, domain 1"/>
    <property type="match status" value="1"/>
</dbReference>
<dbReference type="Proteomes" id="UP000199501">
    <property type="component" value="Unassembled WGS sequence"/>
</dbReference>
<name>A0A1G6RFW2_9PSEU</name>
<dbReference type="PROSITE" id="PS00166">
    <property type="entry name" value="ENOYL_COA_HYDRATASE"/>
    <property type="match status" value="1"/>
</dbReference>
<dbReference type="CDD" id="cd06558">
    <property type="entry name" value="crotonase-like"/>
    <property type="match status" value="1"/>
</dbReference>
<evidence type="ECO:0000313" key="6">
    <source>
        <dbReference type="EMBL" id="SDD03540.1"/>
    </source>
</evidence>
<comment type="similarity">
    <text evidence="1 5">Belongs to the enoyl-CoA hydratase/isomerase family.</text>
</comment>
<accession>A0A1G6RFW2</accession>
<dbReference type="SUPFAM" id="SSF52096">
    <property type="entry name" value="ClpP/crotonase"/>
    <property type="match status" value="1"/>
</dbReference>
<sequence length="275" mass="29053">MRDANLGKGCAGLLARYGDAVSEHLVLSVDGPVATLTIDRPAKRNALSFEMWSAIPGIVAEVAADDEVRVLVIRGTENFSAGADISEFSTLRRDAAGAQRYGQAVEAATKAMTGLPKPTIAAITGFCIGGGCEIALACDLRIATDDARFGITPAKLGIVFNLPSTKQLVDAVGPAWAKQILFTGDILDAPTALRIGLVNELHSADALPKRAQDLADLMASRSQVTIHGAKTIVGWILAGRTDEDDETHALYAHSVTSPDYAEGVTAFLEKRPPRF</sequence>
<comment type="catalytic activity">
    <reaction evidence="4">
        <text>a 4-saturated-(3S)-3-hydroxyacyl-CoA = a (3E)-enoyl-CoA + H2O</text>
        <dbReference type="Rhea" id="RHEA:20724"/>
        <dbReference type="ChEBI" id="CHEBI:15377"/>
        <dbReference type="ChEBI" id="CHEBI:58521"/>
        <dbReference type="ChEBI" id="CHEBI:137480"/>
        <dbReference type="EC" id="4.2.1.17"/>
    </reaction>
</comment>
<evidence type="ECO:0000256" key="3">
    <source>
        <dbReference type="ARBA" id="ARBA00023709"/>
    </source>
</evidence>
<evidence type="ECO:0000256" key="2">
    <source>
        <dbReference type="ARBA" id="ARBA00023239"/>
    </source>
</evidence>
<gene>
    <name evidence="6" type="ORF">SAMN05216174_106331</name>
</gene>
<dbReference type="EMBL" id="FMZZ01000006">
    <property type="protein sequence ID" value="SDD03540.1"/>
    <property type="molecule type" value="Genomic_DNA"/>
</dbReference>
<reference evidence="7" key="1">
    <citation type="submission" date="2016-10" db="EMBL/GenBank/DDBJ databases">
        <authorList>
            <person name="Varghese N."/>
            <person name="Submissions S."/>
        </authorList>
    </citation>
    <scope>NUCLEOTIDE SEQUENCE [LARGE SCALE GENOMIC DNA]</scope>
    <source>
        <strain evidence="7">IBRC-M 10403</strain>
    </source>
</reference>
<dbReference type="PANTHER" id="PTHR11941:SF54">
    <property type="entry name" value="ENOYL-COA HYDRATASE, MITOCHONDRIAL"/>
    <property type="match status" value="1"/>
</dbReference>
<dbReference type="InterPro" id="IPR001753">
    <property type="entry name" value="Enoyl-CoA_hydra/iso"/>
</dbReference>
<dbReference type="STRING" id="1271860.SAMN05216174_106331"/>
<dbReference type="Pfam" id="PF00378">
    <property type="entry name" value="ECH_1"/>
    <property type="match status" value="1"/>
</dbReference>